<evidence type="ECO:0000313" key="2">
    <source>
        <dbReference type="EMBL" id="OXY85262.1"/>
    </source>
</evidence>
<name>A0A233RPH3_STRDA</name>
<proteinExistence type="predicted"/>
<evidence type="ECO:0000313" key="3">
    <source>
        <dbReference type="Proteomes" id="UP000215483"/>
    </source>
</evidence>
<sequence length="712" mass="74617">MSQLYGSVLHQGTVYAASAEAVPFLASIAAAGHRTADVLALLGGMAESEDEYGVAPGAVRAAVVDRLPLLLPLLASPEPEVRRIAAWAVSQTRATAIVLPTLHARWDEEPEPAARAEVLAGIARIDPQGGAAVAATVLDASHPAEVRMAAVFASLDADAPWTEAMHTTMLSLLPADPLRSDLDLERGEPLAAVVEALLGRGPRMERKVAFALVDAALHDDRAEVRAEGLWAADRACMLSRSAPRRLVWNLRAAAVDEESVVAMSSLLGRLGAVAAPAADVLAPLAGRNLDQDDDHADRALAALVLVAPAQAAPLLAAGLGRRPRALDAAAGFRSPTDFTFPYNGELLHAVRNRLARPQDLSGNEPWQLTNLLAQWGTEAAPALPELCTVLPHFPSQAARAIASVAANCAPGERARAVTSLQTGAEQGVLPAARALHDLVGEIAPLMHCLEQEPRRGADQLREAARMAGALGHRGAALAPALREALSGPDGDTTPALHTDTDLAEALWRVTGEAHEAVAVLDSVFARAAQNPWSRWSVVRAARTTALLGPAGRPLAQRLEAALDDPAQAPAAVVALTAVAEPAALDRTALAAAALRSAELDADPSGACDALEALGSDALTSDHLRQLAILADGDARIVCSGAEDHIIDQDETFRKHARTLLTTFTDATHRPAEHRRPPSPRAPAGSTASSDALHDPPPTKWASVHMRPDRTRV</sequence>
<feature type="region of interest" description="Disordered" evidence="1">
    <location>
        <begin position="664"/>
        <end position="712"/>
    </location>
</feature>
<organism evidence="2 3">
    <name type="scientific">Streptomyces diastatochromogenes</name>
    <dbReference type="NCBI Taxonomy" id="42236"/>
    <lineage>
        <taxon>Bacteria</taxon>
        <taxon>Bacillati</taxon>
        <taxon>Actinomycetota</taxon>
        <taxon>Actinomycetes</taxon>
        <taxon>Kitasatosporales</taxon>
        <taxon>Streptomycetaceae</taxon>
        <taxon>Streptomyces</taxon>
    </lineage>
</organism>
<evidence type="ECO:0000256" key="1">
    <source>
        <dbReference type="SAM" id="MobiDB-lite"/>
    </source>
</evidence>
<evidence type="ECO:0008006" key="4">
    <source>
        <dbReference type="Google" id="ProtNLM"/>
    </source>
</evidence>
<reference evidence="2 3" key="1">
    <citation type="submission" date="2016-07" db="EMBL/GenBank/DDBJ databases">
        <title>Draft genome of Streptomyces diastatochromogenes.</title>
        <authorList>
            <person name="Podduturi R."/>
            <person name="Lukassen M.B."/>
            <person name="Clausen N."/>
            <person name="Nielsen J.L."/>
            <person name="Jorgensen N.O."/>
        </authorList>
    </citation>
    <scope>NUCLEOTIDE SEQUENCE [LARGE SCALE GENOMIC DNA]</scope>
    <source>
        <strain evidence="2 3">DSM 40608</strain>
    </source>
</reference>
<dbReference type="InterPro" id="IPR016024">
    <property type="entry name" value="ARM-type_fold"/>
</dbReference>
<dbReference type="SUPFAM" id="SSF48371">
    <property type="entry name" value="ARM repeat"/>
    <property type="match status" value="1"/>
</dbReference>
<feature type="compositionally biased region" description="Basic and acidic residues" evidence="1">
    <location>
        <begin position="666"/>
        <end position="675"/>
    </location>
</feature>
<keyword evidence="3" id="KW-1185">Reference proteome</keyword>
<dbReference type="EMBL" id="MCGQ01000133">
    <property type="protein sequence ID" value="OXY85262.1"/>
    <property type="molecule type" value="Genomic_DNA"/>
</dbReference>
<dbReference type="AlphaFoldDB" id="A0A233RPH3"/>
<protein>
    <recommendedName>
        <fullName evidence="4">PBS lyase</fullName>
    </recommendedName>
</protein>
<dbReference type="Proteomes" id="UP000215483">
    <property type="component" value="Unassembled WGS sequence"/>
</dbReference>
<comment type="caution">
    <text evidence="2">The sequence shown here is derived from an EMBL/GenBank/DDBJ whole genome shotgun (WGS) entry which is preliminary data.</text>
</comment>
<gene>
    <name evidence="2" type="ORF">BEK98_45860</name>
</gene>
<accession>A0A233RPH3</accession>